<evidence type="ECO:0000259" key="12">
    <source>
        <dbReference type="PROSITE" id="PS50110"/>
    </source>
</evidence>
<dbReference type="SUPFAM" id="SSF47384">
    <property type="entry name" value="Homodimeric domain of signal transducing histidine kinase"/>
    <property type="match status" value="1"/>
</dbReference>
<dbReference type="SMART" id="SM00388">
    <property type="entry name" value="HisKA"/>
    <property type="match status" value="1"/>
</dbReference>
<dbReference type="Pfam" id="PF00512">
    <property type="entry name" value="HisKA"/>
    <property type="match status" value="1"/>
</dbReference>
<evidence type="ECO:0000259" key="11">
    <source>
        <dbReference type="PROSITE" id="PS50109"/>
    </source>
</evidence>
<feature type="domain" description="Response regulatory" evidence="12">
    <location>
        <begin position="889"/>
        <end position="1003"/>
    </location>
</feature>
<evidence type="ECO:0000256" key="9">
    <source>
        <dbReference type="PROSITE-ProRule" id="PRU00169"/>
    </source>
</evidence>
<dbReference type="PANTHER" id="PTHR45339:SF5">
    <property type="entry name" value="HISTIDINE KINASE"/>
    <property type="match status" value="1"/>
</dbReference>
<comment type="function">
    <text evidence="7">Member of the two-component regulatory system BvgS/BvgA. Phosphorylates BvgA via a four-step phosphorelay in response to environmental signals.</text>
</comment>
<keyword evidence="13" id="KW-0808">Transferase</keyword>
<organism evidence="13 14">
    <name type="scientific">Burkholderia multivorans (strain ATCC 17616 / 249)</name>
    <dbReference type="NCBI Taxonomy" id="395019"/>
    <lineage>
        <taxon>Bacteria</taxon>
        <taxon>Pseudomonadati</taxon>
        <taxon>Pseudomonadota</taxon>
        <taxon>Betaproteobacteria</taxon>
        <taxon>Burkholderiales</taxon>
        <taxon>Burkholderiaceae</taxon>
        <taxon>Burkholderia</taxon>
        <taxon>Burkholderia cepacia complex</taxon>
    </lineage>
</organism>
<evidence type="ECO:0000256" key="5">
    <source>
        <dbReference type="ARBA" id="ARBA00023012"/>
    </source>
</evidence>
<dbReference type="STRING" id="395019.BMULJ_03300"/>
<dbReference type="SMART" id="SM00387">
    <property type="entry name" value="HATPase_c"/>
    <property type="match status" value="1"/>
</dbReference>
<dbReference type="AlphaFoldDB" id="A0A0H3KNL7"/>
<proteinExistence type="predicted"/>
<dbReference type="KEGG" id="bmj:BMULJ_03300"/>
<keyword evidence="10" id="KW-1133">Transmembrane helix</keyword>
<accession>A0A0H3KNL7</accession>
<dbReference type="eggNOG" id="COG2205">
    <property type="taxonomic scope" value="Bacteria"/>
</dbReference>
<feature type="transmembrane region" description="Helical" evidence="10">
    <location>
        <begin position="345"/>
        <end position="367"/>
    </location>
</feature>
<feature type="domain" description="Histidine kinase" evidence="11">
    <location>
        <begin position="525"/>
        <end position="746"/>
    </location>
</feature>
<keyword evidence="14" id="KW-1185">Reference proteome</keyword>
<evidence type="ECO:0000256" key="1">
    <source>
        <dbReference type="ARBA" id="ARBA00000085"/>
    </source>
</evidence>
<protein>
    <recommendedName>
        <fullName evidence="8">Virulence sensor protein BvgS</fullName>
        <ecNumber evidence="2">2.7.13.3</ecNumber>
    </recommendedName>
</protein>
<dbReference type="Pfam" id="PF00072">
    <property type="entry name" value="Response_reg"/>
    <property type="match status" value="1"/>
</dbReference>
<comment type="caution">
    <text evidence="9">Lacks conserved residue(s) required for the propagation of feature annotation.</text>
</comment>
<dbReference type="Proteomes" id="UP000008815">
    <property type="component" value="Chromosome 2"/>
</dbReference>
<dbReference type="PROSITE" id="PS50109">
    <property type="entry name" value="HIS_KIN"/>
    <property type="match status" value="1"/>
</dbReference>
<dbReference type="CDD" id="cd00082">
    <property type="entry name" value="HisKA"/>
    <property type="match status" value="1"/>
</dbReference>
<evidence type="ECO:0000256" key="3">
    <source>
        <dbReference type="ARBA" id="ARBA00022553"/>
    </source>
</evidence>
<dbReference type="InterPro" id="IPR003594">
    <property type="entry name" value="HATPase_dom"/>
</dbReference>
<dbReference type="InterPro" id="IPR001789">
    <property type="entry name" value="Sig_transdc_resp-reg_receiver"/>
</dbReference>
<reference evidence="13 14" key="1">
    <citation type="submission" date="2007-04" db="EMBL/GenBank/DDBJ databases">
        <title>Complete genome sequence of Burkholderia multivorans ATCC 17616.</title>
        <authorList>
            <person name="Ohtsubo Y."/>
            <person name="Yamashita A."/>
            <person name="Kurokawa K."/>
            <person name="Takami H."/>
            <person name="Yuhara S."/>
            <person name="Nishiyama E."/>
            <person name="Endo R."/>
            <person name="Miyazaki R."/>
            <person name="Ono A."/>
            <person name="Yano K."/>
            <person name="Ito M."/>
            <person name="Sota M."/>
            <person name="Yuji N."/>
            <person name="Hattori M."/>
            <person name="Tsuda M."/>
        </authorList>
    </citation>
    <scope>NUCLEOTIDE SEQUENCE [LARGE SCALE GENOMIC DNA]</scope>
    <source>
        <strain evidence="14">ATCC 17616 / 249</strain>
    </source>
</reference>
<dbReference type="SMART" id="SM00448">
    <property type="entry name" value="REC"/>
    <property type="match status" value="1"/>
</dbReference>
<keyword evidence="13" id="KW-0418">Kinase</keyword>
<dbReference type="InterPro" id="IPR003661">
    <property type="entry name" value="HisK_dim/P_dom"/>
</dbReference>
<sequence>MRAFRAACRPRCVMPDSSLQSIRRYQNISMFGGGIVVTVLILIACALGMASIVYGYLDGERRNYLAGFVQTLNEIKVSETSFRNGVSNAQLIWRDIDRAPDGVVDAFYASDQQIAITPYPSVVFGVPGQTADRREVARYLSLSVLLARICAASSINRGYALIGYHYSTRTAMFGLVPNSRGDGAGLATPDERARTLDALRIDFGDAPPSAGHGRPHVRWLPPFIDPVSGERRIRIAAQAQVDGEPFAVLVTEYAPDYLLSWVPSNAADGTFFVTTADNRLVTAGPGVAHDDARIARLLALDVAREPGDADEPVFRGGHVVFRGTLDKTGWTLAYALSWTHIVATVALRAGLLLGASLLTIAIMWILLVRFHHRVLTGVYARSQRVFDSESLCRSVIEMSPIGLGLISRADGRFMLVSPVLAERVARLGCDCGTLSAQILAQYRAGASNAPFQIELVLPDAQAAAGADAPPLHLEVIARDARYQASDVLIVAVVDVTAKRQLVQKLEEAVRAADSANAAKSSFLAAMSHEIRTPLNVILGNLELLERSTLDLPQRSRVQTLRNAASGLLELVSGILDFTKVEAGAMPVESIEFDAIGVIARELGAYAPVAKAKGLPLFCEIAASASQRMRGDPTRLAQVFGNLLSNAIKFTAHGHVTARVRAVRGECGTAELAIAIEDTGIGIGSADLHKLFRAFSQVDATIARRYGGTGLGLALCDRLVTAMGGRIAVTSAPGAGSCFTVRLPLGLDVEPIAAPVACDAGTLLLVARQAEWRQFALPHLAAWGFDVRVYACPAQIPAARCTRASAIVLFGDADEWPRDALDRLAGSAPVVLATPDGPLEPGRVGRMMRVSSYALGALRAALMPARDGTAAIAPFDRTAEPAVDGRTTMRVLLADDASVNGTILREQLDVLGCAVHVVGLAGAALDLLYRSDWDLLLIGTDLPDMAACALAEAVHARGMPCSVAIVTTHLAPDDARRCAAANVQSVLTKPVTLVRLRSVLAAVARRRGKHVDEVERQEQDMAQLSHDGIA</sequence>
<dbReference type="InterPro" id="IPR004358">
    <property type="entry name" value="Sig_transdc_His_kin-like_C"/>
</dbReference>
<dbReference type="EC" id="2.7.13.3" evidence="2"/>
<dbReference type="Gene3D" id="3.40.50.2300">
    <property type="match status" value="1"/>
</dbReference>
<dbReference type="SUPFAM" id="SSF55874">
    <property type="entry name" value="ATPase domain of HSP90 chaperone/DNA topoisomerase II/histidine kinase"/>
    <property type="match status" value="1"/>
</dbReference>
<keyword evidence="5" id="KW-0902">Two-component regulatory system</keyword>
<dbReference type="KEGG" id="bmu:Bmul_5219"/>
<evidence type="ECO:0000256" key="8">
    <source>
        <dbReference type="ARBA" id="ARBA00070152"/>
    </source>
</evidence>
<keyword evidence="4" id="KW-0732">Signal</keyword>
<keyword evidence="6" id="KW-0843">Virulence</keyword>
<name>A0A0H3KNL7_BURM1</name>
<keyword evidence="3" id="KW-0597">Phosphoprotein</keyword>
<evidence type="ECO:0000256" key="4">
    <source>
        <dbReference type="ARBA" id="ARBA00022729"/>
    </source>
</evidence>
<evidence type="ECO:0000256" key="10">
    <source>
        <dbReference type="SAM" id="Phobius"/>
    </source>
</evidence>
<dbReference type="InterPro" id="IPR036890">
    <property type="entry name" value="HATPase_C_sf"/>
</dbReference>
<dbReference type="HOGENOM" id="CLU_000445_15_0_4"/>
<keyword evidence="10" id="KW-0812">Transmembrane</keyword>
<dbReference type="Pfam" id="PF02518">
    <property type="entry name" value="HATPase_c"/>
    <property type="match status" value="1"/>
</dbReference>
<dbReference type="CDD" id="cd16922">
    <property type="entry name" value="HATPase_EvgS-ArcB-TorS-like"/>
    <property type="match status" value="1"/>
</dbReference>
<dbReference type="EMBL" id="AP009386">
    <property type="protein sequence ID" value="BAG45174.1"/>
    <property type="molecule type" value="Genomic_DNA"/>
</dbReference>
<evidence type="ECO:0000256" key="6">
    <source>
        <dbReference type="ARBA" id="ARBA00023026"/>
    </source>
</evidence>
<feature type="transmembrane region" description="Helical" evidence="10">
    <location>
        <begin position="28"/>
        <end position="57"/>
    </location>
</feature>
<dbReference type="PANTHER" id="PTHR45339">
    <property type="entry name" value="HYBRID SIGNAL TRANSDUCTION HISTIDINE KINASE J"/>
    <property type="match status" value="1"/>
</dbReference>
<dbReference type="SUPFAM" id="SSF52172">
    <property type="entry name" value="CheY-like"/>
    <property type="match status" value="1"/>
</dbReference>
<gene>
    <name evidence="13" type="primary">rcsC</name>
    <name evidence="13" type="ordered locus">BMULJ_03300</name>
</gene>
<dbReference type="PROSITE" id="PS50110">
    <property type="entry name" value="RESPONSE_REGULATORY"/>
    <property type="match status" value="1"/>
</dbReference>
<dbReference type="FunFam" id="3.30.565.10:FF:000010">
    <property type="entry name" value="Sensor histidine kinase RcsC"/>
    <property type="match status" value="1"/>
</dbReference>
<evidence type="ECO:0000256" key="2">
    <source>
        <dbReference type="ARBA" id="ARBA00012438"/>
    </source>
</evidence>
<evidence type="ECO:0000313" key="14">
    <source>
        <dbReference type="Proteomes" id="UP000008815"/>
    </source>
</evidence>
<dbReference type="InterPro" id="IPR011006">
    <property type="entry name" value="CheY-like_superfamily"/>
</dbReference>
<dbReference type="PRINTS" id="PR00344">
    <property type="entry name" value="BCTRLSENSOR"/>
</dbReference>
<keyword evidence="10" id="KW-0472">Membrane</keyword>
<evidence type="ECO:0000256" key="7">
    <source>
        <dbReference type="ARBA" id="ARBA00058004"/>
    </source>
</evidence>
<dbReference type="GO" id="GO:0000155">
    <property type="term" value="F:phosphorelay sensor kinase activity"/>
    <property type="evidence" value="ECO:0007669"/>
    <property type="project" value="InterPro"/>
</dbReference>
<comment type="catalytic activity">
    <reaction evidence="1">
        <text>ATP + protein L-histidine = ADP + protein N-phospho-L-histidine.</text>
        <dbReference type="EC" id="2.7.13.3"/>
    </reaction>
</comment>
<dbReference type="Gene3D" id="3.30.565.10">
    <property type="entry name" value="Histidine kinase-like ATPase, C-terminal domain"/>
    <property type="match status" value="1"/>
</dbReference>
<evidence type="ECO:0000313" key="13">
    <source>
        <dbReference type="EMBL" id="BAG45174.1"/>
    </source>
</evidence>
<dbReference type="InterPro" id="IPR036097">
    <property type="entry name" value="HisK_dim/P_sf"/>
</dbReference>
<dbReference type="InterPro" id="IPR005467">
    <property type="entry name" value="His_kinase_dom"/>
</dbReference>
<dbReference type="Gene3D" id="1.10.287.130">
    <property type="match status" value="1"/>
</dbReference>